<reference evidence="1 2" key="2">
    <citation type="submission" date="2017-02" db="EMBL/GenBank/DDBJ databases">
        <title>A genome survey and senescence transcriptome analysis in Lentinula edodes.</title>
        <authorList>
            <person name="Sakamoto Y."/>
            <person name="Nakade K."/>
            <person name="Sato S."/>
            <person name="Yoshida Y."/>
            <person name="Miyazaki K."/>
            <person name="Natsume S."/>
            <person name="Konno N."/>
        </authorList>
    </citation>
    <scope>NUCLEOTIDE SEQUENCE [LARGE SCALE GENOMIC DNA]</scope>
    <source>
        <strain evidence="1 2">NBRC 111202</strain>
    </source>
</reference>
<gene>
    <name evidence="1" type="ORF">LENED_004244</name>
</gene>
<evidence type="ECO:0000313" key="2">
    <source>
        <dbReference type="Proteomes" id="UP000188533"/>
    </source>
</evidence>
<dbReference type="AlphaFoldDB" id="A0A1Q3E5Y8"/>
<keyword evidence="2" id="KW-1185">Reference proteome</keyword>
<comment type="caution">
    <text evidence="1">The sequence shown here is derived from an EMBL/GenBank/DDBJ whole genome shotgun (WGS) entry which is preliminary data.</text>
</comment>
<name>A0A1Q3E5Y8_LENED</name>
<proteinExistence type="predicted"/>
<organism evidence="1 2">
    <name type="scientific">Lentinula edodes</name>
    <name type="common">Shiitake mushroom</name>
    <name type="synonym">Lentinus edodes</name>
    <dbReference type="NCBI Taxonomy" id="5353"/>
    <lineage>
        <taxon>Eukaryota</taxon>
        <taxon>Fungi</taxon>
        <taxon>Dikarya</taxon>
        <taxon>Basidiomycota</taxon>
        <taxon>Agaricomycotina</taxon>
        <taxon>Agaricomycetes</taxon>
        <taxon>Agaricomycetidae</taxon>
        <taxon>Agaricales</taxon>
        <taxon>Marasmiineae</taxon>
        <taxon>Omphalotaceae</taxon>
        <taxon>Lentinula</taxon>
    </lineage>
</organism>
<dbReference type="Proteomes" id="UP000188533">
    <property type="component" value="Unassembled WGS sequence"/>
</dbReference>
<sequence>MSHNNYSQLKLNHNFNFEISAESDSGRWTMDLTGTTGPARTKTKPWTNQAGTWTILDPLDLRTLLYPPSDEMYLSEQTCQMHHQSPWFL</sequence>
<evidence type="ECO:0000313" key="1">
    <source>
        <dbReference type="EMBL" id="GAW02581.1"/>
    </source>
</evidence>
<accession>A0A1Q3E5Y8</accession>
<dbReference type="EMBL" id="BDGU01000102">
    <property type="protein sequence ID" value="GAW02581.1"/>
    <property type="molecule type" value="Genomic_DNA"/>
</dbReference>
<reference evidence="1 2" key="1">
    <citation type="submission" date="2016-08" db="EMBL/GenBank/DDBJ databases">
        <authorList>
            <consortium name="Lentinula edodes genome sequencing consortium"/>
            <person name="Sakamoto Y."/>
            <person name="Nakade K."/>
            <person name="Sato S."/>
            <person name="Yoshida Y."/>
            <person name="Miyazaki K."/>
            <person name="Natsume S."/>
            <person name="Konno N."/>
        </authorList>
    </citation>
    <scope>NUCLEOTIDE SEQUENCE [LARGE SCALE GENOMIC DNA]</scope>
    <source>
        <strain evidence="1 2">NBRC 111202</strain>
    </source>
</reference>
<protein>
    <submittedName>
        <fullName evidence="1">Uncharacterized protein</fullName>
    </submittedName>
</protein>